<evidence type="ECO:0000256" key="5">
    <source>
        <dbReference type="ARBA" id="ARBA00023179"/>
    </source>
</evidence>
<sequence length="160" mass="18232">MSHDLSARDVERGKFCFSIYDFEGKEQVDAFYIGDMLRALNLNPSLAQIEKLGGTKLKKQKFLKVEEFLPMFAEIKNAKDHGGFDDFMECLKLYDKQDDGKMLLAELEHILMALGEPLDEQMAKGICAELCDPEDEDGFIPYEPFVKKLMAGPFPEEEAH</sequence>
<keyword evidence="4" id="KW-0505">Motor protein</keyword>
<dbReference type="InterPro" id="IPR050230">
    <property type="entry name" value="CALM/Myosin/TropC-like"/>
</dbReference>
<dbReference type="Gene3D" id="1.10.238.10">
    <property type="entry name" value="EF-hand"/>
    <property type="match status" value="2"/>
</dbReference>
<dbReference type="GO" id="GO:0005859">
    <property type="term" value="C:muscle myosin complex"/>
    <property type="evidence" value="ECO:0007669"/>
    <property type="project" value="TreeGrafter"/>
</dbReference>
<dbReference type="SUPFAM" id="SSF47473">
    <property type="entry name" value="EF-hand"/>
    <property type="match status" value="1"/>
</dbReference>
<keyword evidence="5" id="KW-0514">Muscle protein</keyword>
<dbReference type="PANTHER" id="PTHR23048">
    <property type="entry name" value="MYOSIN LIGHT CHAIN 1, 3"/>
    <property type="match status" value="1"/>
</dbReference>
<keyword evidence="3" id="KW-0518">Myosin</keyword>
<keyword evidence="2" id="KW-0677">Repeat</keyword>
<protein>
    <submittedName>
        <fullName evidence="6">Uncharacterized protein</fullName>
    </submittedName>
</protein>
<dbReference type="InterPro" id="IPR002048">
    <property type="entry name" value="EF_hand_dom"/>
</dbReference>
<dbReference type="FunFam" id="1.10.238.10:FF:000003">
    <property type="entry name" value="Calmodulin A"/>
    <property type="match status" value="1"/>
</dbReference>
<name>A0A7R8W7J1_9CRUS</name>
<evidence type="ECO:0000256" key="3">
    <source>
        <dbReference type="ARBA" id="ARBA00023123"/>
    </source>
</evidence>
<dbReference type="AlphaFoldDB" id="A0A7R8W7J1"/>
<evidence type="ECO:0000313" key="6">
    <source>
        <dbReference type="EMBL" id="CAD7223742.1"/>
    </source>
</evidence>
<organism evidence="6">
    <name type="scientific">Cyprideis torosa</name>
    <dbReference type="NCBI Taxonomy" id="163714"/>
    <lineage>
        <taxon>Eukaryota</taxon>
        <taxon>Metazoa</taxon>
        <taxon>Ecdysozoa</taxon>
        <taxon>Arthropoda</taxon>
        <taxon>Crustacea</taxon>
        <taxon>Oligostraca</taxon>
        <taxon>Ostracoda</taxon>
        <taxon>Podocopa</taxon>
        <taxon>Podocopida</taxon>
        <taxon>Cytherocopina</taxon>
        <taxon>Cytheroidea</taxon>
        <taxon>Cytherideidae</taxon>
        <taxon>Cyprideis</taxon>
    </lineage>
</organism>
<dbReference type="InterPro" id="IPR011992">
    <property type="entry name" value="EF-hand-dom_pair"/>
</dbReference>
<evidence type="ECO:0000256" key="2">
    <source>
        <dbReference type="ARBA" id="ARBA00022737"/>
    </source>
</evidence>
<dbReference type="GO" id="GO:0005509">
    <property type="term" value="F:calcium ion binding"/>
    <property type="evidence" value="ECO:0007669"/>
    <property type="project" value="InterPro"/>
</dbReference>
<dbReference type="PROSITE" id="PS50222">
    <property type="entry name" value="EF_HAND_2"/>
    <property type="match status" value="1"/>
</dbReference>
<dbReference type="OrthoDB" id="26525at2759"/>
<dbReference type="EMBL" id="OB660248">
    <property type="protein sequence ID" value="CAD7223742.1"/>
    <property type="molecule type" value="Genomic_DNA"/>
</dbReference>
<evidence type="ECO:0000256" key="4">
    <source>
        <dbReference type="ARBA" id="ARBA00023175"/>
    </source>
</evidence>
<gene>
    <name evidence="6" type="ORF">CTOB1V02_LOCUS1722</name>
</gene>
<accession>A0A7R8W7J1</accession>
<comment type="subunit">
    <text evidence="1">Myosin is a hexamer of 2 heavy chains and 4 light chains.</text>
</comment>
<reference evidence="6" key="1">
    <citation type="submission" date="2020-11" db="EMBL/GenBank/DDBJ databases">
        <authorList>
            <person name="Tran Van P."/>
        </authorList>
    </citation>
    <scope>NUCLEOTIDE SEQUENCE</scope>
</reference>
<dbReference type="PANTHER" id="PTHR23048:SF33">
    <property type="entry name" value="MYOSIN LIGHT CHAIN ALKALI"/>
    <property type="match status" value="1"/>
</dbReference>
<proteinExistence type="predicted"/>
<evidence type="ECO:0000256" key="1">
    <source>
        <dbReference type="ARBA" id="ARBA00011445"/>
    </source>
</evidence>